<evidence type="ECO:0000256" key="3">
    <source>
        <dbReference type="ARBA" id="ARBA00022833"/>
    </source>
</evidence>
<dbReference type="Pfam" id="PF00096">
    <property type="entry name" value="zf-C2H2"/>
    <property type="match status" value="1"/>
</dbReference>
<evidence type="ECO:0000256" key="4">
    <source>
        <dbReference type="PROSITE-ProRule" id="PRU00042"/>
    </source>
</evidence>
<feature type="domain" description="C2H2-type" evidence="5">
    <location>
        <begin position="315"/>
        <end position="342"/>
    </location>
</feature>
<dbReference type="SUPFAM" id="SSF57667">
    <property type="entry name" value="beta-beta-alpha zinc fingers"/>
    <property type="match status" value="1"/>
</dbReference>
<comment type="caution">
    <text evidence="6">The sequence shown here is derived from an EMBL/GenBank/DDBJ whole genome shotgun (WGS) entry which is preliminary data.</text>
</comment>
<dbReference type="Gene3D" id="3.30.160.60">
    <property type="entry name" value="Classic Zinc Finger"/>
    <property type="match status" value="2"/>
</dbReference>
<dbReference type="PANTHER" id="PTHR23235">
    <property type="entry name" value="KRUEPPEL-LIKE TRANSCRIPTION FACTOR"/>
    <property type="match status" value="1"/>
</dbReference>
<dbReference type="Proteomes" id="UP001479436">
    <property type="component" value="Unassembled WGS sequence"/>
</dbReference>
<keyword evidence="1" id="KW-0479">Metal-binding</keyword>
<evidence type="ECO:0000313" key="7">
    <source>
        <dbReference type="Proteomes" id="UP001479436"/>
    </source>
</evidence>
<name>A0ABR2WPY4_9FUNG</name>
<dbReference type="SMART" id="SM00355">
    <property type="entry name" value="ZnF_C2H2"/>
    <property type="match status" value="2"/>
</dbReference>
<evidence type="ECO:0000259" key="5">
    <source>
        <dbReference type="PROSITE" id="PS50157"/>
    </source>
</evidence>
<protein>
    <submittedName>
        <fullName evidence="6">Transcriptional repressor</fullName>
    </submittedName>
</protein>
<organism evidence="6 7">
    <name type="scientific">Basidiobolus ranarum</name>
    <dbReference type="NCBI Taxonomy" id="34480"/>
    <lineage>
        <taxon>Eukaryota</taxon>
        <taxon>Fungi</taxon>
        <taxon>Fungi incertae sedis</taxon>
        <taxon>Zoopagomycota</taxon>
        <taxon>Entomophthoromycotina</taxon>
        <taxon>Basidiobolomycetes</taxon>
        <taxon>Basidiobolales</taxon>
        <taxon>Basidiobolaceae</taxon>
        <taxon>Basidiobolus</taxon>
    </lineage>
</organism>
<feature type="domain" description="C2H2-type" evidence="5">
    <location>
        <begin position="343"/>
        <end position="370"/>
    </location>
</feature>
<evidence type="ECO:0000256" key="2">
    <source>
        <dbReference type="ARBA" id="ARBA00022771"/>
    </source>
</evidence>
<dbReference type="InterPro" id="IPR036236">
    <property type="entry name" value="Znf_C2H2_sf"/>
</dbReference>
<accession>A0ABR2WPY4</accession>
<dbReference type="InterPro" id="IPR013087">
    <property type="entry name" value="Znf_C2H2_type"/>
</dbReference>
<keyword evidence="7" id="KW-1185">Reference proteome</keyword>
<dbReference type="PROSITE" id="PS50157">
    <property type="entry name" value="ZINC_FINGER_C2H2_2"/>
    <property type="match status" value="2"/>
</dbReference>
<proteinExistence type="predicted"/>
<reference evidence="6 7" key="1">
    <citation type="submission" date="2023-04" db="EMBL/GenBank/DDBJ databases">
        <title>Genome of Basidiobolus ranarum AG-B5.</title>
        <authorList>
            <person name="Stajich J.E."/>
            <person name="Carter-House D."/>
            <person name="Gryganskyi A."/>
        </authorList>
    </citation>
    <scope>NUCLEOTIDE SEQUENCE [LARGE SCALE GENOMIC DNA]</scope>
    <source>
        <strain evidence="6 7">AG-B5</strain>
    </source>
</reference>
<dbReference type="PROSITE" id="PS00028">
    <property type="entry name" value="ZINC_FINGER_C2H2_1"/>
    <property type="match status" value="1"/>
</dbReference>
<keyword evidence="2 4" id="KW-0863">Zinc-finger</keyword>
<evidence type="ECO:0000256" key="1">
    <source>
        <dbReference type="ARBA" id="ARBA00022723"/>
    </source>
</evidence>
<gene>
    <name evidence="6" type="primary">NRG1_2</name>
    <name evidence="6" type="ORF">K7432_009766</name>
</gene>
<dbReference type="PANTHER" id="PTHR23235:SF120">
    <property type="entry name" value="KRUPPEL-LIKE FACTOR 15"/>
    <property type="match status" value="1"/>
</dbReference>
<dbReference type="EMBL" id="JASJQH010000625">
    <property type="protein sequence ID" value="KAK9763496.1"/>
    <property type="molecule type" value="Genomic_DNA"/>
</dbReference>
<evidence type="ECO:0000313" key="6">
    <source>
        <dbReference type="EMBL" id="KAK9763496.1"/>
    </source>
</evidence>
<sequence>MLTMQPTCHSFNFYGIDQDATSNNTSQPGNSSCIMNQSQPIIPENSQDAYLPCSANTSYILTDPSYSLPDQLIDNSFMVPANNGSGELERYLHENTLNSDNPLSKEDHMPPHLPHNMSADLLSESLLVDSTRRPRANSCTNLSDCSSSYRESDILFLGAATPTHLNSQARPHLNIEDTMINTPHLLEEEGFALNPALSNSKNNLRIGAPPPPPYFCQPTLMSMPPSTHLVQPSNFRENWQGNISGTGYMELRNPYTVGYSPHKLPPSQHTGFDPYLEYGTNVHFDTRADTSNLDPLYISSIFAEGSSRKPTKRVHICQFCRRTFTRRHDLHRHIRIHTGDKPYKCNFCYRGFSRTDALKRHYRVDESCKQAFDASEEKED</sequence>
<keyword evidence="3" id="KW-0862">Zinc</keyword>